<gene>
    <name evidence="1" type="ORF">wssv_05030</name>
</gene>
<reference evidence="2" key="3">
    <citation type="journal article" date="2018" name="Aquaculture">
        <title>Complete genome sequence of a white spot syndrome virus associated with a disease incursion in Australia.</title>
        <authorList>
            <person name="Oakey J."/>
            <person name="Smith C.S."/>
        </authorList>
    </citation>
    <scope>NUCLEOTIDE SEQUENCE [LARGE SCALE GENOMIC DNA]</scope>
    <source>
        <strain evidence="2">WSSV-AU</strain>
    </source>
</reference>
<reference evidence="1" key="1">
    <citation type="submission" date="2012-08" db="EMBL/GenBank/DDBJ databases">
        <title>Cassytha pubescens and C. glabella (Lauraceae) are not disjunctly distributed between Australia and the Ryukyu Archipelago of Japan - evidence from morphological and molecular data.</title>
        <authorList>
            <person name="Kokubugata G."/>
            <person name="Nakamura K."/>
            <person name="Forster P.I."/>
            <person name="Wilson G.W."/>
            <person name="Holland A.E."/>
            <person name="Hirayama Y."/>
            <person name="Yokota M."/>
        </authorList>
    </citation>
    <scope>NUCLEOTIDE SEQUENCE</scope>
    <source>
        <strain evidence="1">K-LV1</strain>
    </source>
</reference>
<evidence type="ECO:0000313" key="2">
    <source>
        <dbReference type="EMBL" id="ATU84081.1"/>
    </source>
</evidence>
<dbReference type="Proteomes" id="UP000267516">
    <property type="component" value="Segment"/>
</dbReference>
<name>K7WKK3_9VIRU</name>
<accession>K7WKK3</accession>
<organism evidence="1 3">
    <name type="scientific">White spot syndrome virus</name>
    <dbReference type="NCBI Taxonomy" id="342409"/>
    <lineage>
        <taxon>Viruses</taxon>
        <taxon>Viruses incertae sedis</taxon>
        <taxon>Naldaviricetes</taxon>
        <taxon>Nimaviridae</taxon>
        <taxon>Whispovirus</taxon>
    </lineage>
</organism>
<evidence type="ECO:0000313" key="3">
    <source>
        <dbReference type="Proteomes" id="UP000277283"/>
    </source>
</evidence>
<evidence type="ECO:0000313" key="1">
    <source>
        <dbReference type="EMBL" id="AFX59880.1"/>
    </source>
</evidence>
<dbReference type="EMBL" id="JX515788">
    <property type="protein sequence ID" value="AFX59880.1"/>
    <property type="molecule type" value="Genomic_DNA"/>
</dbReference>
<sequence>MSSFSSGSYEFIIVSFTFSTSDPGATSPNTPLSPPCVISPPVHKQNPIDVMTDFLSVKSLSVVSIS</sequence>
<reference evidence="3" key="2">
    <citation type="submission" date="2012-08" db="EMBL/GenBank/DDBJ databases">
        <authorList>
            <person name="Choi T.-J."/>
        </authorList>
    </citation>
    <scope>NUCLEOTIDE SEQUENCE [LARGE SCALE GENOMIC DNA]</scope>
    <source>
        <strain evidence="3">K-LV1</strain>
    </source>
</reference>
<dbReference type="Proteomes" id="UP000277283">
    <property type="component" value="Segment"/>
</dbReference>
<dbReference type="EMBL" id="MF768985">
    <property type="protein sequence ID" value="ATU84081.1"/>
    <property type="molecule type" value="Genomic_DNA"/>
</dbReference>
<protein>
    <submittedName>
        <fullName evidence="2">ORF1290</fullName>
    </submittedName>
    <submittedName>
        <fullName evidence="1">Wsv519</fullName>
    </submittedName>
</protein>
<proteinExistence type="predicted"/>